<protein>
    <submittedName>
        <fullName evidence="1">Uncharacterized protein</fullName>
    </submittedName>
</protein>
<name>A0A8S5RK95_9VIRU</name>
<accession>A0A8S5RK95</accession>
<sequence length="65" mass="7855">MIIRCWEIKIYESCLIQISSLVPIISKHYCISRNNLYTFFLLNKIYRTKNCAIFFIIHLEGYCFL</sequence>
<evidence type="ECO:0000313" key="1">
    <source>
        <dbReference type="EMBL" id="DAE31783.1"/>
    </source>
</evidence>
<proteinExistence type="predicted"/>
<dbReference type="EMBL" id="BK059109">
    <property type="protein sequence ID" value="DAE31783.1"/>
    <property type="molecule type" value="Genomic_DNA"/>
</dbReference>
<organism evidence="1">
    <name type="scientific">virus sp. ctBM815</name>
    <dbReference type="NCBI Taxonomy" id="2825806"/>
    <lineage>
        <taxon>Viruses</taxon>
    </lineage>
</organism>
<reference evidence="1" key="1">
    <citation type="journal article" date="2021" name="Proc. Natl. Acad. Sci. U.S.A.">
        <title>A Catalog of Tens of Thousands of Viruses from Human Metagenomes Reveals Hidden Associations with Chronic Diseases.</title>
        <authorList>
            <person name="Tisza M.J."/>
            <person name="Buck C.B."/>
        </authorList>
    </citation>
    <scope>NUCLEOTIDE SEQUENCE</scope>
    <source>
        <strain evidence="1">CtBM815</strain>
    </source>
</reference>